<comment type="caution">
    <text evidence="7">The sequence shown here is derived from an EMBL/GenBank/DDBJ whole genome shotgun (WGS) entry which is preliminary data.</text>
</comment>
<evidence type="ECO:0000256" key="5">
    <source>
        <dbReference type="ARBA" id="ARBA00023277"/>
    </source>
</evidence>
<organism evidence="7 8">
    <name type="scientific">Carnobacterium divergens DSM 20623</name>
    <dbReference type="NCBI Taxonomy" id="1449336"/>
    <lineage>
        <taxon>Bacteria</taxon>
        <taxon>Bacillati</taxon>
        <taxon>Bacillota</taxon>
        <taxon>Bacilli</taxon>
        <taxon>Lactobacillales</taxon>
        <taxon>Carnobacteriaceae</taxon>
        <taxon>Carnobacterium</taxon>
    </lineage>
</organism>
<evidence type="ECO:0000256" key="3">
    <source>
        <dbReference type="ARBA" id="ARBA00022490"/>
    </source>
</evidence>
<evidence type="ECO:0000256" key="1">
    <source>
        <dbReference type="ARBA" id="ARBA00000223"/>
    </source>
</evidence>
<dbReference type="NCBIfam" id="NF008761">
    <property type="entry name" value="PRK11797.1"/>
    <property type="match status" value="1"/>
</dbReference>
<dbReference type="PANTHER" id="PTHR37831">
    <property type="entry name" value="D-RIBOSE PYRANASE"/>
    <property type="match status" value="1"/>
</dbReference>
<comment type="pathway">
    <text evidence="6">Carbohydrate metabolism; D-ribose degradation; D-ribose 5-phosphate from beta-D-ribopyranose: step 1/2.</text>
</comment>
<reference evidence="7 8" key="1">
    <citation type="journal article" date="2015" name="Genome Announc.">
        <title>Expanding the biotechnology potential of lactobacilli through comparative genomics of 213 strains and associated genera.</title>
        <authorList>
            <person name="Sun Z."/>
            <person name="Harris H.M."/>
            <person name="McCann A."/>
            <person name="Guo C."/>
            <person name="Argimon S."/>
            <person name="Zhang W."/>
            <person name="Yang X."/>
            <person name="Jeffery I.B."/>
            <person name="Cooney J.C."/>
            <person name="Kagawa T.F."/>
            <person name="Liu W."/>
            <person name="Song Y."/>
            <person name="Salvetti E."/>
            <person name="Wrobel A."/>
            <person name="Rasinkangas P."/>
            <person name="Parkhill J."/>
            <person name="Rea M.C."/>
            <person name="O'Sullivan O."/>
            <person name="Ritari J."/>
            <person name="Douillard F.P."/>
            <person name="Paul Ross R."/>
            <person name="Yang R."/>
            <person name="Briner A.E."/>
            <person name="Felis G.E."/>
            <person name="de Vos W.M."/>
            <person name="Barrangou R."/>
            <person name="Klaenhammer T.R."/>
            <person name="Caufield P.W."/>
            <person name="Cui Y."/>
            <person name="Zhang H."/>
            <person name="O'Toole P.W."/>
        </authorList>
    </citation>
    <scope>NUCLEOTIDE SEQUENCE [LARGE SCALE GENOMIC DNA]</scope>
    <source>
        <strain evidence="7 8">DSM 20623</strain>
    </source>
</reference>
<feature type="binding site" evidence="6">
    <location>
        <position position="98"/>
    </location>
    <ligand>
        <name>substrate</name>
    </ligand>
</feature>
<dbReference type="GO" id="GO:0048029">
    <property type="term" value="F:monosaccharide binding"/>
    <property type="evidence" value="ECO:0007669"/>
    <property type="project" value="InterPro"/>
</dbReference>
<keyword evidence="8" id="KW-1185">Reference proteome</keyword>
<dbReference type="InterPro" id="IPR023064">
    <property type="entry name" value="D-ribose_pyranase"/>
</dbReference>
<proteinExistence type="inferred from homology"/>
<accession>A0A0R2HP28</accession>
<evidence type="ECO:0000313" key="8">
    <source>
        <dbReference type="Proteomes" id="UP000051658"/>
    </source>
</evidence>
<dbReference type="Pfam" id="PF05025">
    <property type="entry name" value="RbsD_FucU"/>
    <property type="match status" value="1"/>
</dbReference>
<dbReference type="GO" id="GO:0016872">
    <property type="term" value="F:intramolecular lyase activity"/>
    <property type="evidence" value="ECO:0007669"/>
    <property type="project" value="UniProtKB-UniRule"/>
</dbReference>
<dbReference type="PATRIC" id="fig|1449336.4.peg.1884"/>
<dbReference type="GO" id="GO:0019303">
    <property type="term" value="P:D-ribose catabolic process"/>
    <property type="evidence" value="ECO:0007669"/>
    <property type="project" value="UniProtKB-UniRule"/>
</dbReference>
<dbReference type="InterPro" id="IPR007721">
    <property type="entry name" value="RbsD_FucU"/>
</dbReference>
<dbReference type="GeneID" id="89588842"/>
<name>A0A0R2HP28_CARDV</name>
<comment type="similarity">
    <text evidence="6">Belongs to the RbsD / FucU family. RbsD subfamily.</text>
</comment>
<feature type="binding site" evidence="6">
    <location>
        <position position="28"/>
    </location>
    <ligand>
        <name>substrate</name>
    </ligand>
</feature>
<dbReference type="Proteomes" id="UP000051658">
    <property type="component" value="Unassembled WGS sequence"/>
</dbReference>
<dbReference type="EC" id="5.4.99.62" evidence="2 6"/>
<dbReference type="GO" id="GO:0062193">
    <property type="term" value="F:D-ribose pyranase activity"/>
    <property type="evidence" value="ECO:0007669"/>
    <property type="project" value="UniProtKB-EC"/>
</dbReference>
<dbReference type="UniPathway" id="UPA00916">
    <property type="reaction ID" value="UER00888"/>
</dbReference>
<comment type="subcellular location">
    <subcellularLocation>
        <location evidence="6">Cytoplasm</location>
    </subcellularLocation>
</comment>
<sequence>MKKNGILNSEIAKVLADLGHTDQIVIADAGLPIPKGVAKIDLALSLQDPPFQKILALLLQEMEVESAILADEIQQMNVPQLKSIHALMLDRPLTFVSHEAFKEQTKEAKVIIRTGEATPYSNIILEAGVIF</sequence>
<feature type="active site" description="Proton donor" evidence="6">
    <location>
        <position position="20"/>
    </location>
</feature>
<comment type="catalytic activity">
    <reaction evidence="1 6">
        <text>beta-D-ribopyranose = beta-D-ribofuranose</text>
        <dbReference type="Rhea" id="RHEA:25432"/>
        <dbReference type="ChEBI" id="CHEBI:27476"/>
        <dbReference type="ChEBI" id="CHEBI:47002"/>
        <dbReference type="EC" id="5.4.99.62"/>
    </reaction>
</comment>
<evidence type="ECO:0000256" key="2">
    <source>
        <dbReference type="ARBA" id="ARBA00012862"/>
    </source>
</evidence>
<comment type="subunit">
    <text evidence="6">Homodecamer.</text>
</comment>
<dbReference type="RefSeq" id="WP_034569795.1">
    <property type="nucleotide sequence ID" value="NZ_JQBS01000035.1"/>
</dbReference>
<dbReference type="PANTHER" id="PTHR37831:SF1">
    <property type="entry name" value="D-RIBOSE PYRANASE"/>
    <property type="match status" value="1"/>
</dbReference>
<evidence type="ECO:0000256" key="6">
    <source>
        <dbReference type="HAMAP-Rule" id="MF_01661"/>
    </source>
</evidence>
<dbReference type="Gene3D" id="3.40.1650.10">
    <property type="entry name" value="RbsD-like domain"/>
    <property type="match status" value="1"/>
</dbReference>
<dbReference type="GO" id="GO:0005829">
    <property type="term" value="C:cytosol"/>
    <property type="evidence" value="ECO:0007669"/>
    <property type="project" value="TreeGrafter"/>
</dbReference>
<comment type="function">
    <text evidence="6">Catalyzes the interconversion of beta-pyran and beta-furan forms of D-ribose.</text>
</comment>
<dbReference type="AlphaFoldDB" id="A0A0R2HP28"/>
<protein>
    <recommendedName>
        <fullName evidence="2 6">D-ribose pyranase</fullName>
        <ecNumber evidence="2 6">5.4.99.62</ecNumber>
    </recommendedName>
</protein>
<dbReference type="eggNOG" id="COG1869">
    <property type="taxonomic scope" value="Bacteria"/>
</dbReference>
<gene>
    <name evidence="6" type="primary">rbsD</name>
    <name evidence="7" type="ORF">IV74_GL001848</name>
</gene>
<feature type="binding site" evidence="6">
    <location>
        <begin position="120"/>
        <end position="122"/>
    </location>
    <ligand>
        <name>substrate</name>
    </ligand>
</feature>
<dbReference type="SUPFAM" id="SSF102546">
    <property type="entry name" value="RbsD-like"/>
    <property type="match status" value="1"/>
</dbReference>
<evidence type="ECO:0000256" key="4">
    <source>
        <dbReference type="ARBA" id="ARBA00023235"/>
    </source>
</evidence>
<dbReference type="HAMAP" id="MF_01661">
    <property type="entry name" value="D_rib_pyranase"/>
    <property type="match status" value="1"/>
</dbReference>
<dbReference type="InterPro" id="IPR023750">
    <property type="entry name" value="RbsD-like_sf"/>
</dbReference>
<evidence type="ECO:0000313" key="7">
    <source>
        <dbReference type="EMBL" id="KRN54267.1"/>
    </source>
</evidence>
<keyword evidence="4 6" id="KW-0413">Isomerase</keyword>
<keyword evidence="5 6" id="KW-0119">Carbohydrate metabolism</keyword>
<keyword evidence="3 6" id="KW-0963">Cytoplasm</keyword>
<dbReference type="EMBL" id="JQBS01000035">
    <property type="protein sequence ID" value="KRN54267.1"/>
    <property type="molecule type" value="Genomic_DNA"/>
</dbReference>